<evidence type="ECO:0000313" key="2">
    <source>
        <dbReference type="WBParaSite" id="RSKR_0000066100.1"/>
    </source>
</evidence>
<proteinExistence type="predicted"/>
<organism evidence="1 2">
    <name type="scientific">Rhabditophanes sp. KR3021</name>
    <dbReference type="NCBI Taxonomy" id="114890"/>
    <lineage>
        <taxon>Eukaryota</taxon>
        <taxon>Metazoa</taxon>
        <taxon>Ecdysozoa</taxon>
        <taxon>Nematoda</taxon>
        <taxon>Chromadorea</taxon>
        <taxon>Rhabditida</taxon>
        <taxon>Tylenchina</taxon>
        <taxon>Panagrolaimomorpha</taxon>
        <taxon>Strongyloidoidea</taxon>
        <taxon>Alloionematidae</taxon>
        <taxon>Rhabditophanes</taxon>
    </lineage>
</organism>
<evidence type="ECO:0000313" key="1">
    <source>
        <dbReference type="Proteomes" id="UP000095286"/>
    </source>
</evidence>
<protein>
    <submittedName>
        <fullName evidence="2">Suf domain-containing protein</fullName>
    </submittedName>
</protein>
<dbReference type="WBParaSite" id="RSKR_0000066100.1">
    <property type="protein sequence ID" value="RSKR_0000066100.1"/>
    <property type="gene ID" value="RSKR_0000066100"/>
</dbReference>
<reference evidence="2" key="1">
    <citation type="submission" date="2016-11" db="UniProtKB">
        <authorList>
            <consortium name="WormBaseParasite"/>
        </authorList>
    </citation>
    <scope>IDENTIFICATION</scope>
    <source>
        <strain evidence="2">KR3021</strain>
    </source>
</reference>
<name>A0AC35THP7_9BILA</name>
<sequence>MQPGYNNRFFNNFGNVSNYQNNTLQNKRIGANDSRKRKLGQNGKFINNGFGPQKSLSKDGVDFTVDLRKPRLGPLIRHKGKSHHEIKGLVTALIQMKRKFNLNRKLQDDREITPPSKDEDYAWKWNGKLGLGRLHKAVSNEIWMNSVYFLCAPKYYRVRYDQFIEECVKDSNKVKNLNFENQIKSLLREKMVKRRMEIQDNHHRVQNNSDIILNLIPVHVKLTSSEKKTHNLTLKKRLLQKIRSILSVKLNEQHEEKLVKKALMNKSRRFRMKIRPTQSLAKANSMSLEKRIKSNLWDVASWKQLVSEIQENEMTERERGFYACLLKQFPNNAECWKSYIEHELRLGNSELAEKAFQESLPSIRNISYYTFYVEYIKTTKKTLPEFREILANAYEHAISNIGNDYNALPLYKNYIQFLENVEANGPYAENQKVSAIRKQFTKAFQVPMNGIDGLFVEYQQYEKKINGHATDRSERAIAERMKDYNKIKKYMKDYQKLYKGVDLERYSVPRRAQLPDEKKQRALWQRIINFEKKSSMKIEEPVERFKRISFVYEQYLLRFGRHPSLCYQVIMFHLDSFEKMESRCDLLANSEVEIIVDSIYQKIIAGTMKHCLMFHFCFVYYLEERKHYKMVQEYYKLLLNKDNENKFDVNLIYINYMQFTRRCLGAEKYRIVFRQMRSDERCSCLPYIAAANIEFRSLKNKNVAFNIFKHSQDKFGKLSLLEKEWLNLTFKQSNKELIKEQFFNYINLPSISGNDKIEAWEMLYKYVLNHEKGNSIKEIEEKRRESVSKVYKYKTVQNYTDRYSYDGLMPLTPEQCKLGSYHTLVRPIVKKGRDTEEQVSELAVKVVLDPSIRKFRHKKKQAYLNTKNVVIFNPSTAAVVALAKETKKVVNIDRTEGLIMPLLKAWAPFKPEPLKQIQYFERGEYQPPNSIIRLLQSIVKSSQFSGPFINVEDSFRLLETNFTNFQSIHGTRSSLGVINPANDPANKMIAQLIEVKKQFSESVMTSSRNDPENLTSINSIRVKDSNKDGTWNKGDVFKRRLQIKTQLSKYSKL</sequence>
<dbReference type="Proteomes" id="UP000095286">
    <property type="component" value="Unplaced"/>
</dbReference>
<accession>A0AC35THP7</accession>